<organism evidence="8 9">
    <name type="scientific">Coleophoma cylindrospora</name>
    <dbReference type="NCBI Taxonomy" id="1849047"/>
    <lineage>
        <taxon>Eukaryota</taxon>
        <taxon>Fungi</taxon>
        <taxon>Dikarya</taxon>
        <taxon>Ascomycota</taxon>
        <taxon>Pezizomycotina</taxon>
        <taxon>Leotiomycetes</taxon>
        <taxon>Helotiales</taxon>
        <taxon>Dermateaceae</taxon>
        <taxon>Coleophoma</taxon>
    </lineage>
</organism>
<evidence type="ECO:0000256" key="1">
    <source>
        <dbReference type="ARBA" id="ARBA00004141"/>
    </source>
</evidence>
<evidence type="ECO:0000259" key="7">
    <source>
        <dbReference type="Pfam" id="PF20684"/>
    </source>
</evidence>
<comment type="similarity">
    <text evidence="5">Belongs to the SAT4 family.</text>
</comment>
<feature type="transmembrane region" description="Helical" evidence="6">
    <location>
        <begin position="256"/>
        <end position="280"/>
    </location>
</feature>
<dbReference type="GO" id="GO:0016020">
    <property type="term" value="C:membrane"/>
    <property type="evidence" value="ECO:0007669"/>
    <property type="project" value="UniProtKB-SubCell"/>
</dbReference>
<dbReference type="InterPro" id="IPR049326">
    <property type="entry name" value="Rhodopsin_dom_fungi"/>
</dbReference>
<dbReference type="InterPro" id="IPR052337">
    <property type="entry name" value="SAT4-like"/>
</dbReference>
<dbReference type="PANTHER" id="PTHR33048">
    <property type="entry name" value="PTH11-LIKE INTEGRAL MEMBRANE PROTEIN (AFU_ORTHOLOGUE AFUA_5G11245)"/>
    <property type="match status" value="1"/>
</dbReference>
<feature type="domain" description="Rhodopsin" evidence="7">
    <location>
        <begin position="33"/>
        <end position="280"/>
    </location>
</feature>
<dbReference type="EMBL" id="PDLM01000016">
    <property type="protein sequence ID" value="RDW59489.1"/>
    <property type="molecule type" value="Genomic_DNA"/>
</dbReference>
<comment type="subcellular location">
    <subcellularLocation>
        <location evidence="1">Membrane</location>
        <topology evidence="1">Multi-pass membrane protein</topology>
    </subcellularLocation>
</comment>
<dbReference type="Pfam" id="PF20684">
    <property type="entry name" value="Fung_rhodopsin"/>
    <property type="match status" value="1"/>
</dbReference>
<evidence type="ECO:0000256" key="5">
    <source>
        <dbReference type="ARBA" id="ARBA00038359"/>
    </source>
</evidence>
<feature type="transmembrane region" description="Helical" evidence="6">
    <location>
        <begin position="221"/>
        <end position="244"/>
    </location>
</feature>
<evidence type="ECO:0000256" key="2">
    <source>
        <dbReference type="ARBA" id="ARBA00022692"/>
    </source>
</evidence>
<sequence length="297" mass="32600">MALSQSASQDVSQATNKAVVIACLVVAVVLVLLRMVARWYKHRRKPLESEDLALYFALVVFATMCALYLQAMPTLYDALAIANGKNATDANPTSAPVSMLKEFFAAQLFFWLTIWAVKASLLLMIKKLTTGLPRYTNLWWGIMVFVVLTYLACVVTEIESCANFKEWFTAGACSSARDARAKSISLWFALGADLLTDLLIMAIPIRLLWSLQKSIAERLSFGTVFSVGLITMVVAIIRAVSLHASISGGEFSAEWLILWACIEGAVAILVGCLPAFAVFLRGRVTAVRDSWLHPRGP</sequence>
<dbReference type="PANTHER" id="PTHR33048:SF146">
    <property type="entry name" value="INTEGRAL MEMBRANE PROTEIN"/>
    <property type="match status" value="1"/>
</dbReference>
<evidence type="ECO:0000256" key="4">
    <source>
        <dbReference type="ARBA" id="ARBA00023136"/>
    </source>
</evidence>
<keyword evidence="3 6" id="KW-1133">Transmembrane helix</keyword>
<dbReference type="STRING" id="1849047.A0A3D8QCH5"/>
<dbReference type="AlphaFoldDB" id="A0A3D8QCH5"/>
<keyword evidence="4 6" id="KW-0472">Membrane</keyword>
<evidence type="ECO:0000256" key="3">
    <source>
        <dbReference type="ARBA" id="ARBA00022989"/>
    </source>
</evidence>
<gene>
    <name evidence="8" type="ORF">BP6252_12576</name>
</gene>
<evidence type="ECO:0000256" key="6">
    <source>
        <dbReference type="SAM" id="Phobius"/>
    </source>
</evidence>
<evidence type="ECO:0000313" key="9">
    <source>
        <dbReference type="Proteomes" id="UP000256645"/>
    </source>
</evidence>
<evidence type="ECO:0000313" key="8">
    <source>
        <dbReference type="EMBL" id="RDW59489.1"/>
    </source>
</evidence>
<accession>A0A3D8QCH5</accession>
<keyword evidence="2 6" id="KW-0812">Transmembrane</keyword>
<dbReference type="Proteomes" id="UP000256645">
    <property type="component" value="Unassembled WGS sequence"/>
</dbReference>
<feature type="transmembrane region" description="Helical" evidence="6">
    <location>
        <begin position="104"/>
        <end position="125"/>
    </location>
</feature>
<feature type="transmembrane region" description="Helical" evidence="6">
    <location>
        <begin position="18"/>
        <end position="40"/>
    </location>
</feature>
<dbReference type="OrthoDB" id="444631at2759"/>
<comment type="caution">
    <text evidence="8">The sequence shown here is derived from an EMBL/GenBank/DDBJ whole genome shotgun (WGS) entry which is preliminary data.</text>
</comment>
<protein>
    <submittedName>
        <fullName evidence="8">CFEM-containing protein</fullName>
    </submittedName>
</protein>
<proteinExistence type="inferred from homology"/>
<feature type="transmembrane region" description="Helical" evidence="6">
    <location>
        <begin position="184"/>
        <end position="209"/>
    </location>
</feature>
<feature type="transmembrane region" description="Helical" evidence="6">
    <location>
        <begin position="137"/>
        <end position="158"/>
    </location>
</feature>
<name>A0A3D8QCH5_9HELO</name>
<reference evidence="8 9" key="1">
    <citation type="journal article" date="2018" name="IMA Fungus">
        <title>IMA Genome-F 9: Draft genome sequence of Annulohypoxylon stygium, Aspergillus mulundensis, Berkeleyomyces basicola (syn. Thielaviopsis basicola), Ceratocystis smalleyi, two Cercospora beticola strains, Coleophoma cylindrospora, Fusarium fracticaudum, Phialophora cf. hyalina, and Morchella septimelata.</title>
        <authorList>
            <person name="Wingfield B.D."/>
            <person name="Bills G.F."/>
            <person name="Dong Y."/>
            <person name="Huang W."/>
            <person name="Nel W.J."/>
            <person name="Swalarsk-Parry B.S."/>
            <person name="Vaghefi N."/>
            <person name="Wilken P.M."/>
            <person name="An Z."/>
            <person name="de Beer Z.W."/>
            <person name="De Vos L."/>
            <person name="Chen L."/>
            <person name="Duong T.A."/>
            <person name="Gao Y."/>
            <person name="Hammerbacher A."/>
            <person name="Kikkert J.R."/>
            <person name="Li Y."/>
            <person name="Li H."/>
            <person name="Li K."/>
            <person name="Li Q."/>
            <person name="Liu X."/>
            <person name="Ma X."/>
            <person name="Naidoo K."/>
            <person name="Pethybridge S.J."/>
            <person name="Sun J."/>
            <person name="Steenkamp E.T."/>
            <person name="van der Nest M.A."/>
            <person name="van Wyk S."/>
            <person name="Wingfield M.J."/>
            <person name="Xiong C."/>
            <person name="Yue Q."/>
            <person name="Zhang X."/>
        </authorList>
    </citation>
    <scope>NUCLEOTIDE SEQUENCE [LARGE SCALE GENOMIC DNA]</scope>
    <source>
        <strain evidence="8 9">BP6252</strain>
    </source>
</reference>
<feature type="transmembrane region" description="Helical" evidence="6">
    <location>
        <begin position="52"/>
        <end position="71"/>
    </location>
</feature>
<keyword evidence="9" id="KW-1185">Reference proteome</keyword>